<feature type="transmembrane region" description="Helical" evidence="1">
    <location>
        <begin position="7"/>
        <end position="31"/>
    </location>
</feature>
<dbReference type="InterPro" id="IPR007059">
    <property type="entry name" value="DmsC"/>
</dbReference>
<keyword evidence="1" id="KW-0472">Membrane</keyword>
<dbReference type="Proteomes" id="UP000321248">
    <property type="component" value="Unassembled WGS sequence"/>
</dbReference>
<name>A0A5C8KXP1_9GAMM</name>
<accession>A0A5C8KXP1</accession>
<dbReference type="EMBL" id="VRTS01000002">
    <property type="protein sequence ID" value="TXK64834.1"/>
    <property type="molecule type" value="Genomic_DNA"/>
</dbReference>
<dbReference type="GO" id="GO:0005886">
    <property type="term" value="C:plasma membrane"/>
    <property type="evidence" value="ECO:0007669"/>
    <property type="project" value="TreeGrafter"/>
</dbReference>
<feature type="transmembrane region" description="Helical" evidence="1">
    <location>
        <begin position="176"/>
        <end position="194"/>
    </location>
</feature>
<dbReference type="OrthoDB" id="5520897at2"/>
<dbReference type="PANTHER" id="PTHR38095">
    <property type="entry name" value="ANAEROBIC DIMETHYL SULFOXIDE REDUCTASE CHAIN YNFH"/>
    <property type="match status" value="1"/>
</dbReference>
<feature type="transmembrane region" description="Helical" evidence="1">
    <location>
        <begin position="37"/>
        <end position="63"/>
    </location>
</feature>
<feature type="transmembrane region" description="Helical" evidence="1">
    <location>
        <begin position="108"/>
        <end position="132"/>
    </location>
</feature>
<feature type="transmembrane region" description="Helical" evidence="1">
    <location>
        <begin position="144"/>
        <end position="170"/>
    </location>
</feature>
<dbReference type="GO" id="GO:0009389">
    <property type="term" value="F:dimethyl sulfoxide reductase activity"/>
    <property type="evidence" value="ECO:0007669"/>
    <property type="project" value="TreeGrafter"/>
</dbReference>
<proteinExistence type="predicted"/>
<evidence type="ECO:0000256" key="1">
    <source>
        <dbReference type="SAM" id="Phobius"/>
    </source>
</evidence>
<dbReference type="GO" id="GO:0019645">
    <property type="term" value="P:anaerobic electron transport chain"/>
    <property type="evidence" value="ECO:0007669"/>
    <property type="project" value="InterPro"/>
</dbReference>
<evidence type="ECO:0000313" key="2">
    <source>
        <dbReference type="EMBL" id="TXK64834.1"/>
    </source>
</evidence>
<dbReference type="RefSeq" id="WP_147890754.1">
    <property type="nucleotide sequence ID" value="NZ_VRTS01000002.1"/>
</dbReference>
<comment type="caution">
    <text evidence="2">The sequence shown here is derived from an EMBL/GenBank/DDBJ whole genome shotgun (WGS) entry which is preliminary data.</text>
</comment>
<feature type="transmembrane region" description="Helical" evidence="1">
    <location>
        <begin position="279"/>
        <end position="300"/>
    </location>
</feature>
<dbReference type="AlphaFoldDB" id="A0A5C8KXP1"/>
<keyword evidence="1" id="KW-0812">Transmembrane</keyword>
<evidence type="ECO:0000313" key="3">
    <source>
        <dbReference type="Proteomes" id="UP000321248"/>
    </source>
</evidence>
<organism evidence="2 3">
    <name type="scientific">Alkalisalibacterium limincola</name>
    <dbReference type="NCBI Taxonomy" id="2699169"/>
    <lineage>
        <taxon>Bacteria</taxon>
        <taxon>Pseudomonadati</taxon>
        <taxon>Pseudomonadota</taxon>
        <taxon>Gammaproteobacteria</taxon>
        <taxon>Lysobacterales</taxon>
        <taxon>Lysobacteraceae</taxon>
        <taxon>Alkalisalibacterium</taxon>
    </lineage>
</organism>
<dbReference type="PANTHER" id="PTHR38095:SF1">
    <property type="entry name" value="ANAEROBIC DIMETHYL SULFOXIDE REDUCTASE CHAIN YNFH"/>
    <property type="match status" value="1"/>
</dbReference>
<gene>
    <name evidence="2" type="ORF">FU658_03040</name>
</gene>
<sequence length="316" mass="33100">MKPALSILFFTTLSGSGLGLLAWLGFVLAFIDTAPGAAVLLPAFATGLVLTAAGLLCSLGHLGQPQRAWRALSQWRSSWLSREGVLALLLFPVALLAAWLVWRDAGVWVSVLGVVLIVLAVATLFATAMIYASLRTIPAWANPLVPAAFMAFALLGGWLWLWGVLVAGGVPMGSGALAPLLLAAVALGVVKLAYWRRIAAMPLPGSATSAVGLQGQVPADARVTGLEAPHSEANYITREMVFVFARKHAGVMRLAALVLGVALPAGGFALAWALPGLAFPALALAVLCFQGGALLERWLFFAEARHVVSRYYPTAG</sequence>
<reference evidence="2 3" key="1">
    <citation type="submission" date="2019-08" db="EMBL/GenBank/DDBJ databases">
        <authorList>
            <person name="Karlyshev A.V."/>
        </authorList>
    </citation>
    <scope>NUCLEOTIDE SEQUENCE [LARGE SCALE GENOMIC DNA]</scope>
    <source>
        <strain evidence="2 3">Alg18-2.2</strain>
    </source>
</reference>
<feature type="transmembrane region" description="Helical" evidence="1">
    <location>
        <begin position="254"/>
        <end position="273"/>
    </location>
</feature>
<keyword evidence="3" id="KW-1185">Reference proteome</keyword>
<keyword evidence="1" id="KW-1133">Transmembrane helix</keyword>
<protein>
    <submittedName>
        <fullName evidence="2">Dimethyl sulfoxide reductase anchor subunit</fullName>
    </submittedName>
</protein>
<dbReference type="GO" id="GO:0009390">
    <property type="term" value="C:dimethyl sulfoxide reductase complex"/>
    <property type="evidence" value="ECO:0007669"/>
    <property type="project" value="TreeGrafter"/>
</dbReference>
<feature type="transmembrane region" description="Helical" evidence="1">
    <location>
        <begin position="84"/>
        <end position="102"/>
    </location>
</feature>
<dbReference type="Pfam" id="PF04976">
    <property type="entry name" value="DmsC"/>
    <property type="match status" value="1"/>
</dbReference>